<evidence type="ECO:0000313" key="3">
    <source>
        <dbReference type="Proteomes" id="UP000008068"/>
    </source>
</evidence>
<feature type="transmembrane region" description="Helical" evidence="1">
    <location>
        <begin position="179"/>
        <end position="200"/>
    </location>
</feature>
<feature type="transmembrane region" description="Helical" evidence="1">
    <location>
        <begin position="144"/>
        <end position="167"/>
    </location>
</feature>
<dbReference type="InParanoid" id="G0M9X1"/>
<dbReference type="eggNOG" id="ENOG502THXH">
    <property type="taxonomic scope" value="Eukaryota"/>
</dbReference>
<evidence type="ECO:0000256" key="1">
    <source>
        <dbReference type="SAM" id="Phobius"/>
    </source>
</evidence>
<feature type="transmembrane region" description="Helical" evidence="1">
    <location>
        <begin position="95"/>
        <end position="124"/>
    </location>
</feature>
<dbReference type="Proteomes" id="UP000008068">
    <property type="component" value="Unassembled WGS sequence"/>
</dbReference>
<sequence length="285" mass="32226">MYAKSEWEIFMDEVLGVKNRITYGVTLVPLGVCYLYYLSSYIKAFRRNLTAHEISPLLPLVIYGHNHLKFACPTTIVFVVVFMGLSKLIDDDPIGGALVCLLLLYMFAIIYQVLIALISIHRFFNNRRPIELRKELTSADVTKLYWCVFIIVTTKEVGTAFVMNGIFKFGVWHLNVLHIYFFGCYIFYQILLFIATALQFSMKSVPATSHSENNIVNHTKILGVTKFVLFIITGISYVTGIQTIVALSMFCSIDLSLVPVVIEITEIRATPNVIQQNNNGPGESV</sequence>
<dbReference type="AlphaFoldDB" id="G0M9X1"/>
<evidence type="ECO:0000313" key="2">
    <source>
        <dbReference type="EMBL" id="EGT30922.1"/>
    </source>
</evidence>
<keyword evidence="3" id="KW-1185">Reference proteome</keyword>
<keyword evidence="1" id="KW-0812">Transmembrane</keyword>
<keyword evidence="1" id="KW-0472">Membrane</keyword>
<gene>
    <name evidence="2" type="ORF">CAEBREN_07202</name>
</gene>
<accession>G0M9X1</accession>
<evidence type="ECO:0008006" key="4">
    <source>
        <dbReference type="Google" id="ProtNLM"/>
    </source>
</evidence>
<reference evidence="3" key="1">
    <citation type="submission" date="2011-07" db="EMBL/GenBank/DDBJ databases">
        <authorList>
            <consortium name="Caenorhabditis brenneri Sequencing and Analysis Consortium"/>
            <person name="Wilson R.K."/>
        </authorList>
    </citation>
    <scope>NUCLEOTIDE SEQUENCE [LARGE SCALE GENOMIC DNA]</scope>
    <source>
        <strain evidence="3">PB2801</strain>
    </source>
</reference>
<organism evidence="3">
    <name type="scientific">Caenorhabditis brenneri</name>
    <name type="common">Nematode worm</name>
    <dbReference type="NCBI Taxonomy" id="135651"/>
    <lineage>
        <taxon>Eukaryota</taxon>
        <taxon>Metazoa</taxon>
        <taxon>Ecdysozoa</taxon>
        <taxon>Nematoda</taxon>
        <taxon>Chromadorea</taxon>
        <taxon>Rhabditida</taxon>
        <taxon>Rhabditina</taxon>
        <taxon>Rhabditomorpha</taxon>
        <taxon>Rhabditoidea</taxon>
        <taxon>Rhabditidae</taxon>
        <taxon>Peloderinae</taxon>
        <taxon>Caenorhabditis</taxon>
    </lineage>
</organism>
<dbReference type="Pfam" id="PF10325">
    <property type="entry name" value="7TM_GPCR_Srz"/>
    <property type="match status" value="1"/>
</dbReference>
<dbReference type="FunCoup" id="G0M9X1">
    <property type="interactions" value="1344"/>
</dbReference>
<keyword evidence="1" id="KW-1133">Transmembrane helix</keyword>
<dbReference type="InterPro" id="IPR018817">
    <property type="entry name" value="7TM_GPCR_serpentine_rcpt_Srz"/>
</dbReference>
<protein>
    <recommendedName>
        <fullName evidence="4">Serpentine Receptor, class Z</fullName>
    </recommendedName>
</protein>
<feature type="transmembrane region" description="Helical" evidence="1">
    <location>
        <begin position="221"/>
        <end position="238"/>
    </location>
</feature>
<proteinExistence type="predicted"/>
<feature type="transmembrane region" description="Helical" evidence="1">
    <location>
        <begin position="70"/>
        <end position="89"/>
    </location>
</feature>
<feature type="transmembrane region" description="Helical" evidence="1">
    <location>
        <begin position="20"/>
        <end position="38"/>
    </location>
</feature>
<dbReference type="EMBL" id="GL379787">
    <property type="protein sequence ID" value="EGT30922.1"/>
    <property type="molecule type" value="Genomic_DNA"/>
</dbReference>
<dbReference type="HOGENOM" id="CLU_915996_0_0_1"/>
<name>G0M9X1_CAEBE</name>
<dbReference type="OrthoDB" id="5826201at2759"/>
<dbReference type="OMA" id="HRFINIR"/>